<keyword evidence="14" id="KW-1185">Reference proteome</keyword>
<feature type="transmembrane region" description="Helical" evidence="9">
    <location>
        <begin position="82"/>
        <end position="104"/>
    </location>
</feature>
<feature type="transmembrane region" description="Helical" evidence="9">
    <location>
        <begin position="124"/>
        <end position="145"/>
    </location>
</feature>
<gene>
    <name evidence="9 13" type="primary">nuoH</name>
    <name evidence="10" type="synonym">nuoI</name>
    <name evidence="13" type="ORF">HFP15_15820</name>
</gene>
<feature type="domain" description="4Fe-4S ferredoxin-type" evidence="12">
    <location>
        <begin position="421"/>
        <end position="451"/>
    </location>
</feature>
<feature type="binding site" evidence="10">
    <location>
        <position position="431"/>
    </location>
    <ligand>
        <name>[4Fe-4S] cluster</name>
        <dbReference type="ChEBI" id="CHEBI:49883"/>
        <label>1</label>
    </ligand>
</feature>
<keyword evidence="6 10" id="KW-0408">Iron</keyword>
<dbReference type="PROSITE" id="PS00198">
    <property type="entry name" value="4FE4S_FER_1"/>
    <property type="match status" value="2"/>
</dbReference>
<evidence type="ECO:0000256" key="3">
    <source>
        <dbReference type="ARBA" id="ARBA00022692"/>
    </source>
</evidence>
<dbReference type="NCBIfam" id="NF004741">
    <property type="entry name" value="PRK06076.1-2"/>
    <property type="match status" value="1"/>
</dbReference>
<evidence type="ECO:0000256" key="5">
    <source>
        <dbReference type="ARBA" id="ARBA00022989"/>
    </source>
</evidence>
<feature type="binding site" evidence="10">
    <location>
        <position position="441"/>
    </location>
    <ligand>
        <name>[4Fe-4S] cluster</name>
        <dbReference type="ChEBI" id="CHEBI:49883"/>
        <label>2</label>
    </ligand>
</feature>
<evidence type="ECO:0000259" key="12">
    <source>
        <dbReference type="PROSITE" id="PS51379"/>
    </source>
</evidence>
<feature type="binding site" evidence="10">
    <location>
        <position position="434"/>
    </location>
    <ligand>
        <name>[4Fe-4S] cluster</name>
        <dbReference type="ChEBI" id="CHEBI:49883"/>
        <label>1</label>
    </ligand>
</feature>
<dbReference type="InterPro" id="IPR018086">
    <property type="entry name" value="NADH_UbQ_OxRdtase_su1_CS"/>
</dbReference>
<evidence type="ECO:0000256" key="7">
    <source>
        <dbReference type="ARBA" id="ARBA00023014"/>
    </source>
</evidence>
<feature type="transmembrane region" description="Helical" evidence="9">
    <location>
        <begin position="196"/>
        <end position="215"/>
    </location>
</feature>
<dbReference type="EMBL" id="JAAXLS010000009">
    <property type="protein sequence ID" value="NKQ54353.1"/>
    <property type="molecule type" value="Genomic_DNA"/>
</dbReference>
<keyword evidence="5 9" id="KW-1133">Transmembrane helix</keyword>
<feature type="transmembrane region" description="Helical" evidence="9">
    <location>
        <begin position="249"/>
        <end position="269"/>
    </location>
</feature>
<feature type="transmembrane region" description="Helical" evidence="9">
    <location>
        <begin position="12"/>
        <end position="36"/>
    </location>
</feature>
<dbReference type="NCBIfam" id="TIGR01971">
    <property type="entry name" value="NuoI"/>
    <property type="match status" value="1"/>
</dbReference>
<dbReference type="NCBIfam" id="NF004537">
    <property type="entry name" value="PRK05888.1-3"/>
    <property type="match status" value="1"/>
</dbReference>
<evidence type="ECO:0000256" key="1">
    <source>
        <dbReference type="ARBA" id="ARBA00004141"/>
    </source>
</evidence>
<feature type="transmembrane region" description="Helical" evidence="9">
    <location>
        <begin position="166"/>
        <end position="184"/>
    </location>
</feature>
<protein>
    <recommendedName>
        <fullName evidence="9 10">Multifunctional fusion protein</fullName>
    </recommendedName>
    <domain>
        <recommendedName>
            <fullName evidence="10">NADH-quinone oxidoreductase subunit I</fullName>
            <ecNumber evidence="10">7.1.1.-</ecNumber>
        </recommendedName>
        <alternativeName>
            <fullName evidence="10">NADH dehydrogenase I subunit I</fullName>
        </alternativeName>
        <alternativeName>
            <fullName evidence="10">NDH-1 subunit I</fullName>
        </alternativeName>
    </domain>
    <domain>
        <recommendedName>
            <fullName evidence="9">NADH-quinone oxidoreductase subunit H</fullName>
        </recommendedName>
        <alternativeName>
            <fullName evidence="9">NADH dehydrogenase I subunit H</fullName>
        </alternativeName>
        <alternativeName>
            <fullName evidence="9">NDH-1 subunit H</fullName>
        </alternativeName>
    </domain>
</protein>
<keyword evidence="3 9" id="KW-0812">Transmembrane</keyword>
<dbReference type="GO" id="GO:0016491">
    <property type="term" value="F:oxidoreductase activity"/>
    <property type="evidence" value="ECO:0007669"/>
    <property type="project" value="UniProtKB-KW"/>
</dbReference>
<keyword evidence="13" id="KW-0560">Oxidoreductase</keyword>
<comment type="function">
    <text evidence="9">NDH-1 shuttles electrons from NADH, via FMN and iron-sulfur (Fe-S) centers, to quinones in the respiratory chain. The immediate electron acceptor for the enzyme in this species is believed to be ubiquinone. Couples the redox reaction to proton translocation (for every two electrons transferred, four hydrogen ions are translocated across the cytoplasmic membrane), and thus conserves the redox energy in a proton gradient. This subunit may bind ubiquinone.</text>
</comment>
<dbReference type="Pfam" id="PF00146">
    <property type="entry name" value="NADHdh"/>
    <property type="match status" value="1"/>
</dbReference>
<evidence type="ECO:0000256" key="9">
    <source>
        <dbReference type="HAMAP-Rule" id="MF_01350"/>
    </source>
</evidence>
<dbReference type="HAMAP" id="MF_01350">
    <property type="entry name" value="NDH1_NuoH"/>
    <property type="match status" value="1"/>
</dbReference>
<dbReference type="Pfam" id="PF12838">
    <property type="entry name" value="Fer4_7"/>
    <property type="match status" value="1"/>
</dbReference>
<feature type="transmembrane region" description="Helical" evidence="9">
    <location>
        <begin position="348"/>
        <end position="365"/>
    </location>
</feature>
<evidence type="ECO:0000313" key="14">
    <source>
        <dbReference type="Proteomes" id="UP000715441"/>
    </source>
</evidence>
<proteinExistence type="inferred from homology"/>
<feature type="binding site" evidence="10">
    <location>
        <position position="482"/>
    </location>
    <ligand>
        <name>[4Fe-4S] cluster</name>
        <dbReference type="ChEBI" id="CHEBI:49883"/>
        <label>2</label>
    </ligand>
</feature>
<dbReference type="PANTHER" id="PTHR11432:SF3">
    <property type="entry name" value="NADH-UBIQUINONE OXIDOREDUCTASE CHAIN 1"/>
    <property type="match status" value="1"/>
</dbReference>
<evidence type="ECO:0000256" key="4">
    <source>
        <dbReference type="ARBA" id="ARBA00022723"/>
    </source>
</evidence>
<comment type="cofactor">
    <cofactor evidence="10">
        <name>[4Fe-4S] cluster</name>
        <dbReference type="ChEBI" id="CHEBI:49883"/>
    </cofactor>
    <text evidence="10">Binds 2 [4Fe-4S] clusters per subunit.</text>
</comment>
<feature type="transmembrane region" description="Helical" evidence="9">
    <location>
        <begin position="318"/>
        <end position="336"/>
    </location>
</feature>
<dbReference type="Gene3D" id="3.30.70.3270">
    <property type="match status" value="1"/>
</dbReference>
<evidence type="ECO:0000313" key="13">
    <source>
        <dbReference type="EMBL" id="NKQ54353.1"/>
    </source>
</evidence>
<dbReference type="CDD" id="cd10549">
    <property type="entry name" value="MtMvhB_like"/>
    <property type="match status" value="1"/>
</dbReference>
<feature type="binding site" evidence="10">
    <location>
        <position position="486"/>
    </location>
    <ligand>
        <name>[4Fe-4S] cluster</name>
        <dbReference type="ChEBI" id="CHEBI:49883"/>
        <label>1</label>
    </ligand>
</feature>
<dbReference type="InterPro" id="IPR001694">
    <property type="entry name" value="NADH_UbQ_OxRdtase_su1/FPO"/>
</dbReference>
<evidence type="ECO:0000256" key="10">
    <source>
        <dbReference type="HAMAP-Rule" id="MF_01351"/>
    </source>
</evidence>
<keyword evidence="10" id="KW-0830">Ubiquinone</keyword>
<name>A0ABX1J3K4_9PSEU</name>
<comment type="caution">
    <text evidence="13">The sequence shown here is derived from an EMBL/GenBank/DDBJ whole genome shotgun (WGS) entry which is preliminary data.</text>
</comment>
<comment type="subcellular location">
    <subcellularLocation>
        <location evidence="9 11">Cell membrane</location>
        <topology evidence="9 11">Multi-pass membrane protein</topology>
    </subcellularLocation>
    <subcellularLocation>
        <location evidence="10">Cell membrane</location>
        <topology evidence="10">Peripheral membrane protein</topology>
    </subcellularLocation>
    <subcellularLocation>
        <location evidence="1">Membrane</location>
        <topology evidence="1">Multi-pass membrane protein</topology>
    </subcellularLocation>
</comment>
<dbReference type="InterPro" id="IPR017900">
    <property type="entry name" value="4Fe4S_Fe_S_CS"/>
</dbReference>
<organism evidence="13 14">
    <name type="scientific">Amycolatopsis acididurans</name>
    <dbReference type="NCBI Taxonomy" id="2724524"/>
    <lineage>
        <taxon>Bacteria</taxon>
        <taxon>Bacillati</taxon>
        <taxon>Actinomycetota</taxon>
        <taxon>Actinomycetes</taxon>
        <taxon>Pseudonocardiales</taxon>
        <taxon>Pseudonocardiaceae</taxon>
        <taxon>Amycolatopsis</taxon>
    </lineage>
</organism>
<dbReference type="Proteomes" id="UP000715441">
    <property type="component" value="Unassembled WGS sequence"/>
</dbReference>
<sequence length="551" mass="59532">MTAAQLLARDPWWLVAGKAVAIFVLLLLITMFCVVYERKVVAFMQMRVGPDRVGPWGTLQSLADALKLALKEDITPKAADRVVFVLAPMIAGACAFLSMAVIPFGPEVTVFGHTTALQLTDLPVGVLFVLAAASTGVYGIVLAGWSSGSAYPLLGGLRSAAQVISYEIAMALSFVGVFLVAGSMSTSDIVQAQQRLWFGVLLAPSLLSYLVAMVGETNRAPFDLPEAEGELVGGFHTEYSSLKFATFMLAEYINMVTVSALASTLFLGGWRAPWPISLWDGANRGGWPALWLLGKVLLLLFVFIWLRGTLPRLRYDQFMALGWKGLIPFSLGWIVVVAVVKTLWGQDAGFVGAGAVVLALAPLVFRRKHASPKAGAAVGRFLDSLAGFGVTFRAMFRKPTTEFYPEQRKETPGGFHGRHVLNRYPDGLEKCVGCELCAWACPADAIHVEGADNTDAERYSPGERYGRRYEINYLRCIFCGLCVEACPTRALTMSTEFELADLGREPLVFTKEQLLAGLGPGMAAPPHPMARGASAADYYAGRVLPAEGSAR</sequence>
<keyword evidence="10" id="KW-1278">Translocase</keyword>
<accession>A0ABX1J3K4</accession>
<dbReference type="PANTHER" id="PTHR11432">
    <property type="entry name" value="NADH DEHYDROGENASE SUBUNIT 1"/>
    <property type="match status" value="1"/>
</dbReference>
<comment type="catalytic activity">
    <reaction evidence="10">
        <text>a quinone + NADH + 5 H(+)(in) = a quinol + NAD(+) + 4 H(+)(out)</text>
        <dbReference type="Rhea" id="RHEA:57888"/>
        <dbReference type="ChEBI" id="CHEBI:15378"/>
        <dbReference type="ChEBI" id="CHEBI:24646"/>
        <dbReference type="ChEBI" id="CHEBI:57540"/>
        <dbReference type="ChEBI" id="CHEBI:57945"/>
        <dbReference type="ChEBI" id="CHEBI:132124"/>
    </reaction>
</comment>
<comment type="subunit">
    <text evidence="10">NDH-1 is composed of 14 different subunits. Subunits NuoA, H, J, K, L, M, N constitute the membrane sector of the complex.</text>
</comment>
<dbReference type="EC" id="7.1.1.-" evidence="10"/>
<comment type="similarity">
    <text evidence="9 11">Belongs to the complex I subunit 1 family.</text>
</comment>
<keyword evidence="8 10" id="KW-0472">Membrane</keyword>
<keyword evidence="10 11" id="KW-0520">NAD</keyword>
<keyword evidence="10" id="KW-1003">Cell membrane</keyword>
<keyword evidence="2 10" id="KW-0004">4Fe-4S</keyword>
<dbReference type="InterPro" id="IPR010226">
    <property type="entry name" value="NADH_quinone_OxRdtase_chainI"/>
</dbReference>
<feature type="domain" description="4Fe-4S ferredoxin-type" evidence="12">
    <location>
        <begin position="467"/>
        <end position="496"/>
    </location>
</feature>
<keyword evidence="4 10" id="KW-0479">Metal-binding</keyword>
<evidence type="ECO:0000256" key="8">
    <source>
        <dbReference type="ARBA" id="ARBA00023136"/>
    </source>
</evidence>
<dbReference type="PROSITE" id="PS00667">
    <property type="entry name" value="COMPLEX1_ND1_1"/>
    <property type="match status" value="1"/>
</dbReference>
<evidence type="ECO:0000256" key="2">
    <source>
        <dbReference type="ARBA" id="ARBA00022485"/>
    </source>
</evidence>
<evidence type="ECO:0000256" key="11">
    <source>
        <dbReference type="RuleBase" id="RU000471"/>
    </source>
</evidence>
<dbReference type="PROSITE" id="PS51379">
    <property type="entry name" value="4FE4S_FER_2"/>
    <property type="match status" value="2"/>
</dbReference>
<dbReference type="SUPFAM" id="SSF54862">
    <property type="entry name" value="4Fe-4S ferredoxins"/>
    <property type="match status" value="1"/>
</dbReference>
<feature type="binding site" evidence="10">
    <location>
        <position position="476"/>
    </location>
    <ligand>
        <name>[4Fe-4S] cluster</name>
        <dbReference type="ChEBI" id="CHEBI:49883"/>
        <label>2</label>
    </ligand>
</feature>
<feature type="binding site" evidence="10">
    <location>
        <position position="437"/>
    </location>
    <ligand>
        <name>[4Fe-4S] cluster</name>
        <dbReference type="ChEBI" id="CHEBI:49883"/>
        <label>1</label>
    </ligand>
</feature>
<dbReference type="PROSITE" id="PS00668">
    <property type="entry name" value="COMPLEX1_ND1_2"/>
    <property type="match status" value="1"/>
</dbReference>
<dbReference type="NCBIfam" id="NF004743">
    <property type="entry name" value="PRK06076.1-4"/>
    <property type="match status" value="1"/>
</dbReference>
<feature type="transmembrane region" description="Helical" evidence="9">
    <location>
        <begin position="289"/>
        <end position="306"/>
    </location>
</feature>
<evidence type="ECO:0000256" key="6">
    <source>
        <dbReference type="ARBA" id="ARBA00023004"/>
    </source>
</evidence>
<comment type="similarity">
    <text evidence="10">Belongs to the complex I 23 kDa subunit family.</text>
</comment>
<keyword evidence="10" id="KW-0874">Quinone</keyword>
<dbReference type="InterPro" id="IPR017896">
    <property type="entry name" value="4Fe4S_Fe-S-bd"/>
</dbReference>
<feature type="binding site" evidence="10">
    <location>
        <position position="479"/>
    </location>
    <ligand>
        <name>[4Fe-4S] cluster</name>
        <dbReference type="ChEBI" id="CHEBI:49883"/>
        <label>2</label>
    </ligand>
</feature>
<keyword evidence="7 10" id="KW-0411">Iron-sulfur</keyword>
<dbReference type="HAMAP" id="MF_01351">
    <property type="entry name" value="NDH1_NuoI"/>
    <property type="match status" value="1"/>
</dbReference>
<reference evidence="13 14" key="1">
    <citation type="submission" date="2020-04" db="EMBL/GenBank/DDBJ databases">
        <title>Novel species.</title>
        <authorList>
            <person name="Teo W.F.A."/>
            <person name="Lipun K."/>
            <person name="Srisuk N."/>
            <person name="Duangmal K."/>
        </authorList>
    </citation>
    <scope>NUCLEOTIDE SEQUENCE [LARGE SCALE GENOMIC DNA]</scope>
    <source>
        <strain evidence="13 14">K13G38</strain>
    </source>
</reference>